<organism evidence="1 2">
    <name type="scientific">Glomus cerebriforme</name>
    <dbReference type="NCBI Taxonomy" id="658196"/>
    <lineage>
        <taxon>Eukaryota</taxon>
        <taxon>Fungi</taxon>
        <taxon>Fungi incertae sedis</taxon>
        <taxon>Mucoromycota</taxon>
        <taxon>Glomeromycotina</taxon>
        <taxon>Glomeromycetes</taxon>
        <taxon>Glomerales</taxon>
        <taxon>Glomeraceae</taxon>
        <taxon>Glomus</taxon>
    </lineage>
</organism>
<protein>
    <submittedName>
        <fullName evidence="1">Uncharacterized protein</fullName>
    </submittedName>
</protein>
<dbReference type="OrthoDB" id="2378665at2759"/>
<dbReference type="AlphaFoldDB" id="A0A397TPF7"/>
<evidence type="ECO:0000313" key="1">
    <source>
        <dbReference type="EMBL" id="RIA96921.1"/>
    </source>
</evidence>
<reference evidence="1 2" key="1">
    <citation type="submission" date="2018-06" db="EMBL/GenBank/DDBJ databases">
        <title>Comparative genomics reveals the genomic features of Rhizophagus irregularis, R. cerebriforme, R. diaphanum and Gigaspora rosea, and their symbiotic lifestyle signature.</title>
        <authorList>
            <person name="Morin E."/>
            <person name="San Clemente H."/>
            <person name="Chen E.C.H."/>
            <person name="De La Providencia I."/>
            <person name="Hainaut M."/>
            <person name="Kuo A."/>
            <person name="Kohler A."/>
            <person name="Murat C."/>
            <person name="Tang N."/>
            <person name="Roy S."/>
            <person name="Loubradou J."/>
            <person name="Henrissat B."/>
            <person name="Grigoriev I.V."/>
            <person name="Corradi N."/>
            <person name="Roux C."/>
            <person name="Martin F.M."/>
        </authorList>
    </citation>
    <scope>NUCLEOTIDE SEQUENCE [LARGE SCALE GENOMIC DNA]</scope>
    <source>
        <strain evidence="1 2">DAOM 227022</strain>
    </source>
</reference>
<proteinExistence type="predicted"/>
<keyword evidence="2" id="KW-1185">Reference proteome</keyword>
<sequence length="338" mass="39867">MWILFKLKNYISQTCFILYTYYIKICKTKISRKIMDSTHNIFDILKLLSKCYYNNSSILLMNNQNHLENRFLVVLKETFSSDYEPQWYNQIKQVIISSENETCSRENAPHDNNVNLQIFLDLFKNLCRVLGDKIKLCSHSSSLHHSNTNKHGGSIIDSDQNIEIQCPFSLILKIFKFVIDCQLDILFSSLSSFDLHKLIATIDQFVCKELFGQDILLEHQQHQQQQPDKNCTIWWITWLYERSPWNDNLHPNENLHSLHHLIDITDLVINILRRYIPKLNKEAEISLISKDDGQQREIRKKHYIILSELFVKMIQIIVRSLDEVLIPIIMVLKIGLSC</sequence>
<accession>A0A397TPF7</accession>
<evidence type="ECO:0000313" key="2">
    <source>
        <dbReference type="Proteomes" id="UP000265703"/>
    </source>
</evidence>
<comment type="caution">
    <text evidence="1">The sequence shown here is derived from an EMBL/GenBank/DDBJ whole genome shotgun (WGS) entry which is preliminary data.</text>
</comment>
<dbReference type="EMBL" id="QKYT01000037">
    <property type="protein sequence ID" value="RIA96921.1"/>
    <property type="molecule type" value="Genomic_DNA"/>
</dbReference>
<gene>
    <name evidence="1" type="ORF">C1645_336732</name>
</gene>
<name>A0A397TPF7_9GLOM</name>
<dbReference type="Proteomes" id="UP000265703">
    <property type="component" value="Unassembled WGS sequence"/>
</dbReference>